<dbReference type="Proteomes" id="UP000004671">
    <property type="component" value="Chromosome"/>
</dbReference>
<dbReference type="HOGENOM" id="CLU_764368_0_0_0"/>
<dbReference type="STRING" id="880073.Cabys_427"/>
<dbReference type="PaxDb" id="880073-Calab_1697"/>
<reference evidence="1 2" key="1">
    <citation type="submission" date="2011-09" db="EMBL/GenBank/DDBJ databases">
        <title>The permanent draft genome of Caldithrix abyssi DSM 13497.</title>
        <authorList>
            <consortium name="US DOE Joint Genome Institute (JGI-PGF)"/>
            <person name="Lucas S."/>
            <person name="Han J."/>
            <person name="Lapidus A."/>
            <person name="Bruce D."/>
            <person name="Goodwin L."/>
            <person name="Pitluck S."/>
            <person name="Peters L."/>
            <person name="Kyrpides N."/>
            <person name="Mavromatis K."/>
            <person name="Ivanova N."/>
            <person name="Mikhailova N."/>
            <person name="Chertkov O."/>
            <person name="Detter J.C."/>
            <person name="Tapia R."/>
            <person name="Han C."/>
            <person name="Land M."/>
            <person name="Hauser L."/>
            <person name="Markowitz V."/>
            <person name="Cheng J.-F."/>
            <person name="Hugenholtz P."/>
            <person name="Woyke T."/>
            <person name="Wu D."/>
            <person name="Spring S."/>
            <person name="Brambilla E."/>
            <person name="Klenk H.-P."/>
            <person name="Eisen J.A."/>
        </authorList>
    </citation>
    <scope>NUCLEOTIDE SEQUENCE [LARGE SCALE GENOMIC DNA]</scope>
    <source>
        <strain evidence="1 2">DSM 13497</strain>
    </source>
</reference>
<evidence type="ECO:0000313" key="2">
    <source>
        <dbReference type="Proteomes" id="UP000004671"/>
    </source>
</evidence>
<dbReference type="InParanoid" id="H1XRV5"/>
<dbReference type="SUPFAM" id="SSF101898">
    <property type="entry name" value="NHL repeat"/>
    <property type="match status" value="1"/>
</dbReference>
<dbReference type="EMBL" id="CM001402">
    <property type="protein sequence ID" value="EHO41315.1"/>
    <property type="molecule type" value="Genomic_DNA"/>
</dbReference>
<name>H1XRV5_CALAY</name>
<organism evidence="1 2">
    <name type="scientific">Caldithrix abyssi DSM 13497</name>
    <dbReference type="NCBI Taxonomy" id="880073"/>
    <lineage>
        <taxon>Bacteria</taxon>
        <taxon>Pseudomonadati</taxon>
        <taxon>Calditrichota</taxon>
        <taxon>Calditrichia</taxon>
        <taxon>Calditrichales</taxon>
        <taxon>Calditrichaceae</taxon>
        <taxon>Caldithrix</taxon>
    </lineage>
</organism>
<gene>
    <name evidence="1" type="ORF">Calab_1697</name>
</gene>
<evidence type="ECO:0008006" key="3">
    <source>
        <dbReference type="Google" id="ProtNLM"/>
    </source>
</evidence>
<keyword evidence="2" id="KW-1185">Reference proteome</keyword>
<proteinExistence type="predicted"/>
<accession>H1XRV5</accession>
<dbReference type="RefSeq" id="WP_006928413.1">
    <property type="nucleotide sequence ID" value="NZ_CM001402.1"/>
</dbReference>
<protein>
    <recommendedName>
        <fullName evidence="3">6-bladed beta-propeller protein</fullName>
    </recommendedName>
</protein>
<sequence length="362" mass="42899">MRIYILLFCIFLIVIFSCNEKKENLNRNTIMSTSLNKFFEINDSLILEYPIDSSPSFIRDICFTGENYYVLGSNRKYPLVKFDKKGNFIKNIGKIGNGPGEFIFFIHKIAINKNKEIVAKTLSFNQLYLIKNDSIVLRKTLGEAAAISDIGWLSNDKILCTGYGRGKWHYLIFNKKLELTDTLVELKHNILPEGFIENFSLNIKENEIISHHLYPAKIYFYNFKNNHLIKKREIYFQNYLTDFKKVDLNKILENYHNGKISLIQMLYSFPKIMWLTRYNKLITGIYYAARTSRKISKRKEKKFYLFILNLENNKVKDFELEPGATKDLYCWENGFFISKSQKINEKIFYKLYFLNLRDNIDI</sequence>
<evidence type="ECO:0000313" key="1">
    <source>
        <dbReference type="EMBL" id="EHO41315.1"/>
    </source>
</evidence>
<dbReference type="PROSITE" id="PS51257">
    <property type="entry name" value="PROKAR_LIPOPROTEIN"/>
    <property type="match status" value="1"/>
</dbReference>
<dbReference type="Pfam" id="PF17170">
    <property type="entry name" value="DUF5128"/>
    <property type="match status" value="1"/>
</dbReference>
<dbReference type="AlphaFoldDB" id="H1XRV5"/>